<dbReference type="Pfam" id="PF20741">
    <property type="entry name" value="GKRP-like_C"/>
    <property type="match status" value="1"/>
</dbReference>
<comment type="miscellaneous">
    <text evidence="3">A lyase-type mechanism (elimination/hydration) is suggested for the cleavage of the lactyl ether bond of MurNAc 6-phosphate, with the formation of an alpha,beta-unsaturated aldehyde intermediate with (E)-stereochemistry, followed by the syn addition of water to give product.</text>
</comment>
<reference evidence="6" key="1">
    <citation type="journal article" date="2019" name="Int. J. Syst. Evol. Microbiol.">
        <title>The Global Catalogue of Microorganisms (GCM) 10K type strain sequencing project: providing services to taxonomists for standard genome sequencing and annotation.</title>
        <authorList>
            <consortium name="The Broad Institute Genomics Platform"/>
            <consortium name="The Broad Institute Genome Sequencing Center for Infectious Disease"/>
            <person name="Wu L."/>
            <person name="Ma J."/>
        </authorList>
    </citation>
    <scope>NUCLEOTIDE SEQUENCE [LARGE SCALE GENOMIC DNA]</scope>
    <source>
        <strain evidence="6">KACC 12507</strain>
    </source>
</reference>
<dbReference type="InterPro" id="IPR046348">
    <property type="entry name" value="SIS_dom_sf"/>
</dbReference>
<evidence type="ECO:0000259" key="4">
    <source>
        <dbReference type="PROSITE" id="PS51464"/>
    </source>
</evidence>
<evidence type="ECO:0000313" key="6">
    <source>
        <dbReference type="Proteomes" id="UP001595897"/>
    </source>
</evidence>
<comment type="subunit">
    <text evidence="3">Homodimer.</text>
</comment>
<evidence type="ECO:0000256" key="1">
    <source>
        <dbReference type="ARBA" id="ARBA00023239"/>
    </source>
</evidence>
<dbReference type="PANTHER" id="PTHR10088">
    <property type="entry name" value="GLUCOKINASE REGULATORY PROTEIN"/>
    <property type="match status" value="1"/>
</dbReference>
<comment type="pathway">
    <text evidence="3">Amino-sugar metabolism; N-acetylmuramate degradation.</text>
</comment>
<feature type="active site" evidence="3">
    <location>
        <position position="123"/>
    </location>
</feature>
<comment type="catalytic activity">
    <reaction evidence="3">
        <text>N-acetyl-D-muramate 6-phosphate + H2O = N-acetyl-D-glucosamine 6-phosphate + (R)-lactate</text>
        <dbReference type="Rhea" id="RHEA:26410"/>
        <dbReference type="ChEBI" id="CHEBI:15377"/>
        <dbReference type="ChEBI" id="CHEBI:16004"/>
        <dbReference type="ChEBI" id="CHEBI:57513"/>
        <dbReference type="ChEBI" id="CHEBI:58722"/>
        <dbReference type="EC" id="4.2.1.126"/>
    </reaction>
</comment>
<dbReference type="RefSeq" id="WP_382408595.1">
    <property type="nucleotide sequence ID" value="NZ_JBHSGU010000005.1"/>
</dbReference>
<comment type="pathway">
    <text evidence="3">Cell wall biogenesis; peptidoglycan recycling.</text>
</comment>
<dbReference type="InterPro" id="IPR040190">
    <property type="entry name" value="MURQ/GCKR"/>
</dbReference>
<dbReference type="HAMAP" id="MF_00068">
    <property type="entry name" value="MurQ"/>
    <property type="match status" value="1"/>
</dbReference>
<keyword evidence="2 3" id="KW-0119">Carbohydrate metabolism</keyword>
<keyword evidence="6" id="KW-1185">Reference proteome</keyword>
<dbReference type="InterPro" id="IPR001347">
    <property type="entry name" value="SIS_dom"/>
</dbReference>
<gene>
    <name evidence="3 5" type="primary">murQ</name>
    <name evidence="5" type="ORF">ACFO4O_11380</name>
</gene>
<accession>A0ABV9LYR8</accession>
<organism evidence="5 6">
    <name type="scientific">Glaciecola siphonariae</name>
    <dbReference type="NCBI Taxonomy" id="521012"/>
    <lineage>
        <taxon>Bacteria</taxon>
        <taxon>Pseudomonadati</taxon>
        <taxon>Pseudomonadota</taxon>
        <taxon>Gammaproteobacteria</taxon>
        <taxon>Alteromonadales</taxon>
        <taxon>Alteromonadaceae</taxon>
        <taxon>Glaciecola</taxon>
    </lineage>
</organism>
<dbReference type="PROSITE" id="PS51464">
    <property type="entry name" value="SIS"/>
    <property type="match status" value="1"/>
</dbReference>
<dbReference type="Pfam" id="PF22645">
    <property type="entry name" value="GKRP_SIS_N"/>
    <property type="match status" value="1"/>
</dbReference>
<evidence type="ECO:0000256" key="3">
    <source>
        <dbReference type="HAMAP-Rule" id="MF_00068"/>
    </source>
</evidence>
<feature type="domain" description="SIS" evidence="4">
    <location>
        <begin position="64"/>
        <end position="227"/>
    </location>
</feature>
<feature type="active site" description="Proton donor" evidence="3">
    <location>
        <position position="92"/>
    </location>
</feature>
<dbReference type="InterPro" id="IPR005486">
    <property type="entry name" value="Glucokinase_regulatory_CS"/>
</dbReference>
<dbReference type="PANTHER" id="PTHR10088:SF5">
    <property type="entry name" value="N-ACETYLMURAMIC ACID 6-PHOSPHATE ETHERASE"/>
    <property type="match status" value="1"/>
</dbReference>
<dbReference type="NCBIfam" id="NF009222">
    <property type="entry name" value="PRK12570.1"/>
    <property type="match status" value="1"/>
</dbReference>
<dbReference type="InterPro" id="IPR005488">
    <property type="entry name" value="Etherase_MurQ"/>
</dbReference>
<dbReference type="EMBL" id="JBHSGU010000005">
    <property type="protein sequence ID" value="MFC4700763.1"/>
    <property type="molecule type" value="Genomic_DNA"/>
</dbReference>
<dbReference type="PROSITE" id="PS01272">
    <property type="entry name" value="GCKR"/>
    <property type="match status" value="1"/>
</dbReference>
<name>A0ABV9LYR8_9ALTE</name>
<comment type="pathway">
    <text evidence="3">Amino-sugar metabolism; 1,6-anhydro-N-acetylmuramate degradation.</text>
</comment>
<dbReference type="Gene3D" id="3.40.50.10490">
    <property type="entry name" value="Glucose-6-phosphate isomerase like protein, domain 1"/>
    <property type="match status" value="1"/>
</dbReference>
<sequence length="309" mass="32481">MQTSSSELIQQLDTLVSEGRNPDTMNLDTLSTSELLGVMNQEDRKVAQAVQDVLPDIAQAVEHIVNSLKQGGRLIYIGAGTSGRLGVLDAVECRPTFSVSDNLVVGIIAGGERALMHAVEGAEDNAQAGVDDLKSIDLSAKDTVVGIAASGRTPYVIGALNYANDLGCESICLVCNPTSPLLSTAKTGICVTVGPECLTGSTRMKSGTAQKLVLNMLSTAAMVKMGKVYENLMVDVNASNKKLEARAIRIVMQATQCSSAIAEQALVQAGHRAKLAILMILSNTSAQQAEKLLDDSQGFLRRALGAHSP</sequence>
<proteinExistence type="inferred from homology"/>
<evidence type="ECO:0000256" key="2">
    <source>
        <dbReference type="ARBA" id="ARBA00023277"/>
    </source>
</evidence>
<dbReference type="NCBIfam" id="NF003915">
    <property type="entry name" value="PRK05441.1"/>
    <property type="match status" value="1"/>
</dbReference>
<dbReference type="Gene3D" id="1.10.8.1080">
    <property type="match status" value="1"/>
</dbReference>
<comment type="caution">
    <text evidence="5">The sequence shown here is derived from an EMBL/GenBank/DDBJ whole genome shotgun (WGS) entry which is preliminary data.</text>
</comment>
<dbReference type="GO" id="GO:0016829">
    <property type="term" value="F:lyase activity"/>
    <property type="evidence" value="ECO:0007669"/>
    <property type="project" value="UniProtKB-KW"/>
</dbReference>
<evidence type="ECO:0000313" key="5">
    <source>
        <dbReference type="EMBL" id="MFC4700763.1"/>
    </source>
</evidence>
<dbReference type="NCBIfam" id="TIGR00274">
    <property type="entry name" value="N-acetylmuramic acid 6-phosphate etherase"/>
    <property type="match status" value="1"/>
</dbReference>
<protein>
    <recommendedName>
        <fullName evidence="3">N-acetylmuramic acid 6-phosphate etherase</fullName>
        <shortName evidence="3">MurNAc-6-P etherase</shortName>
        <ecNumber evidence="3">4.2.1.126</ecNumber>
    </recommendedName>
    <alternativeName>
        <fullName evidence="3">N-acetylmuramic acid 6-phosphate hydrolase</fullName>
    </alternativeName>
    <alternativeName>
        <fullName evidence="3">N-acetylmuramic acid 6-phosphate lyase</fullName>
    </alternativeName>
</protein>
<comment type="similarity">
    <text evidence="3">Belongs to the GCKR-like family. MurNAc-6-P etherase subfamily.</text>
</comment>
<comment type="function">
    <text evidence="3">Specifically catalyzes the cleavage of the D-lactyl ether substituent of MurNAc 6-phosphate, producing GlcNAc 6-phosphate and D-lactate. Together with AnmK, is also required for the utilization of anhydro-N-acetylmuramic acid (anhMurNAc) either imported from the medium or derived from its own cell wall murein, and thus plays a role in cell wall recycling.</text>
</comment>
<dbReference type="CDD" id="cd05007">
    <property type="entry name" value="SIS_Etherase"/>
    <property type="match status" value="1"/>
</dbReference>
<dbReference type="SUPFAM" id="SSF53697">
    <property type="entry name" value="SIS domain"/>
    <property type="match status" value="1"/>
</dbReference>
<dbReference type="Proteomes" id="UP001595897">
    <property type="component" value="Unassembled WGS sequence"/>
</dbReference>
<keyword evidence="1 3" id="KW-0456">Lyase</keyword>
<dbReference type="EC" id="4.2.1.126" evidence="3"/>